<reference evidence="2 3" key="1">
    <citation type="journal article" date="2023" name="Sci. Data">
        <title>Genome assembly of the Korean intertidal mud-creeper Batillaria attramentaria.</title>
        <authorList>
            <person name="Patra A.K."/>
            <person name="Ho P.T."/>
            <person name="Jun S."/>
            <person name="Lee S.J."/>
            <person name="Kim Y."/>
            <person name="Won Y.J."/>
        </authorList>
    </citation>
    <scope>NUCLEOTIDE SEQUENCE [LARGE SCALE GENOMIC DNA]</scope>
    <source>
        <strain evidence="2">Wonlab-2016</strain>
    </source>
</reference>
<dbReference type="EMBL" id="JACVVK020000227">
    <property type="protein sequence ID" value="KAK7483422.1"/>
    <property type="molecule type" value="Genomic_DNA"/>
</dbReference>
<proteinExistence type="predicted"/>
<gene>
    <name evidence="2" type="ORF">BaRGS_00025362</name>
</gene>
<name>A0ABD0K8N6_9CAEN</name>
<sequence length="66" mass="8044">MASERSVLLREYKKQRKQHRTDLTHMSRDAQCRQNWSVYLERERTSEPSKDKPDNWGPAGREYKYD</sequence>
<evidence type="ECO:0000256" key="1">
    <source>
        <dbReference type="SAM" id="MobiDB-lite"/>
    </source>
</evidence>
<accession>A0ABD0K8N6</accession>
<feature type="compositionally biased region" description="Basic and acidic residues" evidence="1">
    <location>
        <begin position="41"/>
        <end position="54"/>
    </location>
</feature>
<comment type="caution">
    <text evidence="2">The sequence shown here is derived from an EMBL/GenBank/DDBJ whole genome shotgun (WGS) entry which is preliminary data.</text>
</comment>
<protein>
    <submittedName>
        <fullName evidence="2">Uncharacterized protein</fullName>
    </submittedName>
</protein>
<dbReference type="Proteomes" id="UP001519460">
    <property type="component" value="Unassembled WGS sequence"/>
</dbReference>
<evidence type="ECO:0000313" key="2">
    <source>
        <dbReference type="EMBL" id="KAK7483422.1"/>
    </source>
</evidence>
<evidence type="ECO:0000313" key="3">
    <source>
        <dbReference type="Proteomes" id="UP001519460"/>
    </source>
</evidence>
<feature type="region of interest" description="Disordered" evidence="1">
    <location>
        <begin position="1"/>
        <end position="28"/>
    </location>
</feature>
<feature type="region of interest" description="Disordered" evidence="1">
    <location>
        <begin position="41"/>
        <end position="66"/>
    </location>
</feature>
<keyword evidence="3" id="KW-1185">Reference proteome</keyword>
<organism evidence="2 3">
    <name type="scientific">Batillaria attramentaria</name>
    <dbReference type="NCBI Taxonomy" id="370345"/>
    <lineage>
        <taxon>Eukaryota</taxon>
        <taxon>Metazoa</taxon>
        <taxon>Spiralia</taxon>
        <taxon>Lophotrochozoa</taxon>
        <taxon>Mollusca</taxon>
        <taxon>Gastropoda</taxon>
        <taxon>Caenogastropoda</taxon>
        <taxon>Sorbeoconcha</taxon>
        <taxon>Cerithioidea</taxon>
        <taxon>Batillariidae</taxon>
        <taxon>Batillaria</taxon>
    </lineage>
</organism>
<dbReference type="AlphaFoldDB" id="A0ABD0K8N6"/>